<protein>
    <submittedName>
        <fullName evidence="1">Uncharacterized protein</fullName>
    </submittedName>
</protein>
<dbReference type="Proteomes" id="UP000027180">
    <property type="component" value="Plasmid pRetIE4771a"/>
</dbReference>
<proteinExistence type="predicted"/>
<dbReference type="AlphaFoldDB" id="A0A060I6I6"/>
<accession>A0A060I6I6</accession>
<dbReference type="HOGENOM" id="CLU_2438667_0_0_5"/>
<evidence type="ECO:0000313" key="2">
    <source>
        <dbReference type="Proteomes" id="UP000027180"/>
    </source>
</evidence>
<keyword evidence="1" id="KW-0614">Plasmid</keyword>
<reference evidence="1 2" key="1">
    <citation type="submission" date="2013-12" db="EMBL/GenBank/DDBJ databases">
        <title>Complete genome sequence of Rhizobium etli bv. mimosae IE4771.</title>
        <authorList>
            <person name="Bustos P."/>
            <person name="Santamaria R.I."/>
            <person name="Lozano L."/>
            <person name="Ormeno-Orrillo E."/>
            <person name="Rogel M.A."/>
            <person name="Romero D."/>
            <person name="Cevallos M.A."/>
            <person name="Martinez-Romero E."/>
            <person name="Gonzalez V."/>
        </authorList>
    </citation>
    <scope>NUCLEOTIDE SEQUENCE [LARGE SCALE GENOMIC DNA]</scope>
    <source>
        <strain evidence="1 2">IE4771</strain>
        <plasmid evidence="2">Plasmid pRetIE4771a</plasmid>
    </source>
</reference>
<sequence length="90" mass="10119">MSFERIPIATFAMKGDLDRLLRLAKRGDRLVFVGTQTDRTSNKNQGRVLGMADRFRAIMEMIARFNVACEQAGEDVRIAGDGSDLVEVWL</sequence>
<name>A0A060I6I6_RHIET</name>
<organism evidence="1 2">
    <name type="scientific">Rhizobium etli bv. mimosae str. IE4771</name>
    <dbReference type="NCBI Taxonomy" id="1432050"/>
    <lineage>
        <taxon>Bacteria</taxon>
        <taxon>Pseudomonadati</taxon>
        <taxon>Pseudomonadota</taxon>
        <taxon>Alphaproteobacteria</taxon>
        <taxon>Hyphomicrobiales</taxon>
        <taxon>Rhizobiaceae</taxon>
        <taxon>Rhizobium/Agrobacterium group</taxon>
        <taxon>Rhizobium</taxon>
    </lineage>
</organism>
<dbReference type="KEGG" id="rei:IE4771_PA00010"/>
<geneLocation type="plasmid" evidence="1 2">
    <name>pRetIE4771a</name>
</geneLocation>
<dbReference type="EMBL" id="CP006987">
    <property type="protein sequence ID" value="AIC29517.1"/>
    <property type="molecule type" value="Genomic_DNA"/>
</dbReference>
<gene>
    <name evidence="1" type="ORF">IE4771_PA00010</name>
</gene>
<evidence type="ECO:0000313" key="1">
    <source>
        <dbReference type="EMBL" id="AIC29517.1"/>
    </source>
</evidence>